<dbReference type="InterPro" id="IPR029058">
    <property type="entry name" value="AB_hydrolase_fold"/>
</dbReference>
<dbReference type="RefSeq" id="WP_126533237.1">
    <property type="nucleotide sequence ID" value="NZ_LR134493.1"/>
</dbReference>
<dbReference type="SUPFAM" id="SSF53474">
    <property type="entry name" value="alpha/beta-Hydrolases"/>
    <property type="match status" value="1"/>
</dbReference>
<dbReference type="EMBL" id="LR134493">
    <property type="protein sequence ID" value="VEI71994.1"/>
    <property type="molecule type" value="Genomic_DNA"/>
</dbReference>
<proteinExistence type="predicted"/>
<dbReference type="Pfam" id="PF07819">
    <property type="entry name" value="PGAP1"/>
    <property type="match status" value="1"/>
</dbReference>
<accession>A0A448SW83</accession>
<dbReference type="AlphaFoldDB" id="A0A448SW83"/>
<organism evidence="2 3">
    <name type="scientific">Serratia rubidaea</name>
    <name type="common">Serratia marinorubra</name>
    <dbReference type="NCBI Taxonomy" id="61652"/>
    <lineage>
        <taxon>Bacteria</taxon>
        <taxon>Pseudomonadati</taxon>
        <taxon>Pseudomonadota</taxon>
        <taxon>Gammaproteobacteria</taxon>
        <taxon>Enterobacterales</taxon>
        <taxon>Yersiniaceae</taxon>
        <taxon>Serratia</taxon>
    </lineage>
</organism>
<dbReference type="GO" id="GO:0016788">
    <property type="term" value="F:hydrolase activity, acting on ester bonds"/>
    <property type="evidence" value="ECO:0007669"/>
    <property type="project" value="InterPro"/>
</dbReference>
<feature type="domain" description="GPI inositol-deacylase PGAP1-like alpha/beta" evidence="1">
    <location>
        <begin position="198"/>
        <end position="240"/>
    </location>
</feature>
<dbReference type="InterPro" id="IPR012908">
    <property type="entry name" value="PGAP1-ab_dom-like"/>
</dbReference>
<dbReference type="Gene3D" id="3.40.50.1820">
    <property type="entry name" value="alpha/beta hydrolase"/>
    <property type="match status" value="1"/>
</dbReference>
<evidence type="ECO:0000313" key="2">
    <source>
        <dbReference type="EMBL" id="VEI71994.1"/>
    </source>
</evidence>
<evidence type="ECO:0000313" key="3">
    <source>
        <dbReference type="Proteomes" id="UP000281904"/>
    </source>
</evidence>
<dbReference type="Proteomes" id="UP000281904">
    <property type="component" value="Chromosome"/>
</dbReference>
<gene>
    <name evidence="2" type="ORF">NCTC10036_04542</name>
</gene>
<name>A0A448SW83_SERRU</name>
<dbReference type="PANTHER" id="PTHR11440">
    <property type="entry name" value="LECITHIN-CHOLESTEROL ACYLTRANSFERASE-RELATED"/>
    <property type="match status" value="1"/>
</dbReference>
<sequence>MSDNGDVIKIEPTFDQAGNANYQLISTEKGCNVEQQCVVYPEHVIPVIFVPGVMGSNLKSNKDDGESIWRLDSKTKVAGDWFGVNAMVRKMLLDPEQTQIDDDGLVVDKDEPFLLKNRRERGWGSVGYTSYASFLDWLQNSLNDFNEYQRGERYRLLESVMETETGDVTLSKDEVDLSYRYIYPVFAVGYNWLRSNADSAEYLGEKIDGIIKFYQTKGRKCEKVILITHSMGGLVARHYTQNLGGEKKVLGVVHGVMPALGAAATYRRMKAGSENSGGPEGWIAAQVLGGDAKMMTAVLSQSPGPLQLLPGREYGRHWLKIIDGDNTYAYPQADPFEEIYLQRDKWWGLCDKQFINPERSHTQQEWNSDWEYFSIIIEKKVMKFIDGVSGKYHPNTYAFYSADSAFASYGEVCWQAKTPRLDGWLNRHRSRDARQGRVVDNTERFDKRTISSPLSGSGWAKGIQQTYQILPAAEAGDGTVPARSGRIAGHLVQARYQVSVEHEPAYQSPLAQQFTLRALVKIMQQMDLR</sequence>
<protein>
    <submittedName>
        <fullName evidence="2">PGAP1-like protein</fullName>
    </submittedName>
</protein>
<reference evidence="2 3" key="1">
    <citation type="submission" date="2018-12" db="EMBL/GenBank/DDBJ databases">
        <authorList>
            <consortium name="Pathogen Informatics"/>
        </authorList>
    </citation>
    <scope>NUCLEOTIDE SEQUENCE [LARGE SCALE GENOMIC DNA]</scope>
    <source>
        <strain evidence="2 3">NCTC10036</strain>
    </source>
</reference>
<evidence type="ECO:0000259" key="1">
    <source>
        <dbReference type="Pfam" id="PF07819"/>
    </source>
</evidence>